<keyword evidence="18" id="KW-1185">Reference proteome</keyword>
<evidence type="ECO:0000313" key="18">
    <source>
        <dbReference type="Proteomes" id="UP000886653"/>
    </source>
</evidence>
<dbReference type="GO" id="GO:0005789">
    <property type="term" value="C:endoplasmic reticulum membrane"/>
    <property type="evidence" value="ECO:0007669"/>
    <property type="project" value="UniProtKB-SubCell"/>
</dbReference>
<evidence type="ECO:0000256" key="13">
    <source>
        <dbReference type="RuleBase" id="RU368089"/>
    </source>
</evidence>
<evidence type="ECO:0000256" key="3">
    <source>
        <dbReference type="ARBA" id="ARBA00022692"/>
    </source>
</evidence>
<accession>A0A9P6TFG7</accession>
<dbReference type="GO" id="GO:0004573">
    <property type="term" value="F:Glc3Man9GlcNAc2 oligosaccharide glucosidase activity"/>
    <property type="evidence" value="ECO:0007669"/>
    <property type="project" value="UniProtKB-UniRule"/>
</dbReference>
<dbReference type="InterPro" id="IPR031631">
    <property type="entry name" value="Glyco_hydro_63N"/>
</dbReference>
<dbReference type="Gene3D" id="1.50.10.10">
    <property type="match status" value="1"/>
</dbReference>
<keyword evidence="7" id="KW-1133">Transmembrane helix</keyword>
<feature type="domain" description="Glycosyl hydrolase family 63 C-terminal" evidence="15">
    <location>
        <begin position="306"/>
        <end position="816"/>
    </location>
</feature>
<feature type="domain" description="Glycosyl hydrolase family 63 N-terminal" evidence="16">
    <location>
        <begin position="41"/>
        <end position="263"/>
    </location>
</feature>
<feature type="chain" id="PRO_5040404506" description="Mannosyl-oligosaccharide glucosidase" evidence="14">
    <location>
        <begin position="28"/>
        <end position="820"/>
    </location>
</feature>
<keyword evidence="5 13" id="KW-0256">Endoplasmic reticulum</keyword>
<dbReference type="InterPro" id="IPR031335">
    <property type="entry name" value="Glyco_hydro_63_C"/>
</dbReference>
<dbReference type="PANTHER" id="PTHR10412:SF11">
    <property type="entry name" value="MANNOSYL-OLIGOSACCHARIDE GLUCOSIDASE"/>
    <property type="match status" value="1"/>
</dbReference>
<keyword evidence="4 13" id="KW-0378">Hydrolase</keyword>
<gene>
    <name evidence="17" type="ORF">CROQUDRAFT_652883</name>
</gene>
<keyword evidence="9" id="KW-0325">Glycoprotein</keyword>
<evidence type="ECO:0000256" key="12">
    <source>
        <dbReference type="ARBA" id="ARBA00052431"/>
    </source>
</evidence>
<dbReference type="OrthoDB" id="410058at2759"/>
<evidence type="ECO:0000256" key="11">
    <source>
        <dbReference type="ARBA" id="ARBA00038888"/>
    </source>
</evidence>
<evidence type="ECO:0000256" key="8">
    <source>
        <dbReference type="ARBA" id="ARBA00023136"/>
    </source>
</evidence>
<dbReference type="GO" id="GO:0006487">
    <property type="term" value="P:protein N-linked glycosylation"/>
    <property type="evidence" value="ECO:0007669"/>
    <property type="project" value="UniProtKB-UniRule"/>
</dbReference>
<dbReference type="InterPro" id="IPR038518">
    <property type="entry name" value="Glyco_hydro_63N_sf"/>
</dbReference>
<evidence type="ECO:0000256" key="10">
    <source>
        <dbReference type="ARBA" id="ARBA00023295"/>
    </source>
</evidence>
<dbReference type="EMBL" id="MU167223">
    <property type="protein sequence ID" value="KAG0149919.1"/>
    <property type="molecule type" value="Genomic_DNA"/>
</dbReference>
<reference evidence="17" key="1">
    <citation type="submission" date="2013-11" db="EMBL/GenBank/DDBJ databases">
        <title>Genome sequence of the fusiform rust pathogen reveals effectors for host alternation and coevolution with pine.</title>
        <authorList>
            <consortium name="DOE Joint Genome Institute"/>
            <person name="Smith K."/>
            <person name="Pendleton A."/>
            <person name="Kubisiak T."/>
            <person name="Anderson C."/>
            <person name="Salamov A."/>
            <person name="Aerts A."/>
            <person name="Riley R."/>
            <person name="Clum A."/>
            <person name="Lindquist E."/>
            <person name="Ence D."/>
            <person name="Campbell M."/>
            <person name="Kronenberg Z."/>
            <person name="Feau N."/>
            <person name="Dhillon B."/>
            <person name="Hamelin R."/>
            <person name="Burleigh J."/>
            <person name="Smith J."/>
            <person name="Yandell M."/>
            <person name="Nelson C."/>
            <person name="Grigoriev I."/>
            <person name="Davis J."/>
        </authorList>
    </citation>
    <scope>NUCLEOTIDE SEQUENCE</scope>
    <source>
        <strain evidence="17">G11</strain>
    </source>
</reference>
<evidence type="ECO:0000259" key="16">
    <source>
        <dbReference type="Pfam" id="PF16923"/>
    </source>
</evidence>
<comment type="catalytic activity">
    <reaction evidence="12 13">
        <text>N(4)-(alpha-D-Glc-(1-&gt;2)-alpha-D-Glc-(1-&gt;3)-alpha-D-Glc-(1-&gt;3)-alpha-D-Man-(1-&gt;2)-alpha-D-Man-(1-&gt;2)-alpha-D-Man-(1-&gt;3)-[alpha-D-Man-(1-&gt;2)-alpha-D-Man-(1-&gt;3)-[alpha-D-Man-(1-&gt;2)-alpha-D-Man-(1-&gt;6)]-alpha-D-Man-(1-&gt;6)]-beta-D-Man-(1-&gt;4)-beta-D-GlcNAc-(1-&gt;4)-beta-D-GlcNAc)-L-asparaginyl-[protein] + H2O = N(4)-(alpha-D-Glc-(1-&gt;3)-alpha-D-Glc-(1-&gt;3)-alpha-D-Man-(1-&gt;2)-alpha-D-Man-(1-&gt;2)-alpha-D-Man-(1-&gt;3)-[alpha-D-Man-(1-&gt;2)-alpha-D-Man-(1-&gt;3)-[alpha-D-Man-(1-&gt;2)-alpha-D-Man-(1-&gt;6)]-alpha-D-Man-(1-&gt;6)]-beta-D-Man-(1-&gt;4)-beta-D-GlcNAc-(1-&gt;4)-beta-D-GlcNAc)-L-asparaginyl-[protein] + beta-D-glucose</text>
        <dbReference type="Rhea" id="RHEA:55988"/>
        <dbReference type="Rhea" id="RHEA-COMP:12806"/>
        <dbReference type="Rhea" id="RHEA-COMP:14355"/>
        <dbReference type="ChEBI" id="CHEBI:15377"/>
        <dbReference type="ChEBI" id="CHEBI:15903"/>
        <dbReference type="ChEBI" id="CHEBI:59082"/>
        <dbReference type="ChEBI" id="CHEBI:132537"/>
        <dbReference type="EC" id="3.2.1.106"/>
    </reaction>
</comment>
<evidence type="ECO:0000313" key="17">
    <source>
        <dbReference type="EMBL" id="KAG0149919.1"/>
    </source>
</evidence>
<evidence type="ECO:0000256" key="9">
    <source>
        <dbReference type="ARBA" id="ARBA00023180"/>
    </source>
</evidence>
<keyword evidence="14" id="KW-0732">Signal</keyword>
<protein>
    <recommendedName>
        <fullName evidence="11 13">Mannosyl-oligosaccharide glucosidase</fullName>
        <ecNumber evidence="11 13">3.2.1.106</ecNumber>
    </recommendedName>
</protein>
<keyword evidence="10 13" id="KW-0326">Glycosidase</keyword>
<dbReference type="SUPFAM" id="SSF48208">
    <property type="entry name" value="Six-hairpin glycosidases"/>
    <property type="match status" value="1"/>
</dbReference>
<feature type="signal peptide" evidence="14">
    <location>
        <begin position="1"/>
        <end position="27"/>
    </location>
</feature>
<dbReference type="Pfam" id="PF03200">
    <property type="entry name" value="Glyco_hydro_63"/>
    <property type="match status" value="1"/>
</dbReference>
<organism evidence="17 18">
    <name type="scientific">Cronartium quercuum f. sp. fusiforme G11</name>
    <dbReference type="NCBI Taxonomy" id="708437"/>
    <lineage>
        <taxon>Eukaryota</taxon>
        <taxon>Fungi</taxon>
        <taxon>Dikarya</taxon>
        <taxon>Basidiomycota</taxon>
        <taxon>Pucciniomycotina</taxon>
        <taxon>Pucciniomycetes</taxon>
        <taxon>Pucciniales</taxon>
        <taxon>Coleosporiaceae</taxon>
        <taxon>Cronartium</taxon>
    </lineage>
</organism>
<dbReference type="Proteomes" id="UP000886653">
    <property type="component" value="Unassembled WGS sequence"/>
</dbReference>
<dbReference type="EC" id="3.2.1.106" evidence="11 13"/>
<dbReference type="FunFam" id="1.50.10.10:FF:000027">
    <property type="entry name" value="Probable mannosyl-oligosaccharide glucosidase"/>
    <property type="match status" value="1"/>
</dbReference>
<sequence>MARTIAQRMLSFASLLLFLLSSSHIEASSSTVEEYSQDDGLLWGAYRPNLYFGLRPRLPHSLMMGSIWFGAHNFASFSRARHACEQDDELAGYGWTTHDGRTAGKHYVNDVLNNVRLESEFLKVEGGAHGGSWGVRIRGEKLNAAAPSRISMINYFGLDGLGTFQLENEEDEEGLEGPVQISGSTPQLGEFTIRIEDSPTNSPLKRGRHAADFGERLDRFQYLGVQMPAGTVWKAKGHIMTAISENIQGLVERYTKENLPEPAITLALPNEIRYGSNLYAIQKTYEAPFELDIFFDGDGAPKLDSASLSAGLAAASEAFDDRFTKLFPKIFSSEFTPEHQAMAKEMLASMIGGIGYFYGSSIVDRNFAHDYDDDGLLLTGHTEDTQAGKRTRDPQLTEDRELFTATPSRSFFPRGFYWDEGFHLALVGAWDNDLSLEILQSWLNLIDRDGWVAREQILGEEARSKVPVEFQTQYSNHANPPTLTMAVTSYIKRLKRRQPDLGISDAELGLGGSGQEVMSGSGRVGERLLEDRALARAFLEKIYPKLKLHYEWFKETQVGQIREWGRESTSKTEGYRWRGRTQNHVLTSGIDDYPRGLPHPGELHLDLISWMGFFTRTMKQIAEYVGEEDDVMEYEKIYSAIVANIDDLHWNEEKQMYCDVSVNDEDESYFVCHKGYISLFPFLLGLIPPDSPKLGPILKDIRDPDGIWSDFGLRSLAMNDPYFGQGENYWRGPIWIPMNYMALCSLYNTYAKEAGPYQQPAATIYSELKDNVINNVFKEWKRTGFTWEQYDPITGEGKRSKPFTGWTSLVAMMMAEEYDM</sequence>
<dbReference type="AlphaFoldDB" id="A0A9P6TFG7"/>
<evidence type="ECO:0000256" key="2">
    <source>
        <dbReference type="ARBA" id="ARBA00010833"/>
    </source>
</evidence>
<evidence type="ECO:0000256" key="1">
    <source>
        <dbReference type="ARBA" id="ARBA00004648"/>
    </source>
</evidence>
<proteinExistence type="inferred from homology"/>
<keyword evidence="8" id="KW-0472">Membrane</keyword>
<dbReference type="Gene3D" id="2.70.98.110">
    <property type="entry name" value="Glycosyl hydrolase family 63, N-terminal domain"/>
    <property type="match status" value="1"/>
</dbReference>
<dbReference type="InterPro" id="IPR004888">
    <property type="entry name" value="Glycoside_hydrolase_63"/>
</dbReference>
<evidence type="ECO:0000256" key="6">
    <source>
        <dbReference type="ARBA" id="ARBA00022968"/>
    </source>
</evidence>
<dbReference type="PANTHER" id="PTHR10412">
    <property type="entry name" value="MANNOSYL-OLIGOSACCHARIDE GLUCOSIDASE"/>
    <property type="match status" value="1"/>
</dbReference>
<dbReference type="InterPro" id="IPR012341">
    <property type="entry name" value="6hp_glycosidase-like_sf"/>
</dbReference>
<dbReference type="Pfam" id="PF16923">
    <property type="entry name" value="Glyco_hydro_63N"/>
    <property type="match status" value="1"/>
</dbReference>
<dbReference type="GO" id="GO:0009311">
    <property type="term" value="P:oligosaccharide metabolic process"/>
    <property type="evidence" value="ECO:0007669"/>
    <property type="project" value="UniProtKB-UniRule"/>
</dbReference>
<comment type="subcellular location">
    <subcellularLocation>
        <location evidence="1 13">Endoplasmic reticulum membrane</location>
        <topology evidence="1 13">Single-pass type II membrane protein</topology>
    </subcellularLocation>
</comment>
<evidence type="ECO:0000256" key="7">
    <source>
        <dbReference type="ARBA" id="ARBA00022989"/>
    </source>
</evidence>
<evidence type="ECO:0000259" key="15">
    <source>
        <dbReference type="Pfam" id="PF03200"/>
    </source>
</evidence>
<keyword evidence="6" id="KW-0735">Signal-anchor</keyword>
<comment type="function">
    <text evidence="13">Cleaves the distal alpha 1,2-linked glucose residue from the Glc(3)Man(9)GlcNAc(2) oligosaccharide precursor.</text>
</comment>
<evidence type="ECO:0000256" key="5">
    <source>
        <dbReference type="ARBA" id="ARBA00022824"/>
    </source>
</evidence>
<comment type="caution">
    <text evidence="17">The sequence shown here is derived from an EMBL/GenBank/DDBJ whole genome shotgun (WGS) entry which is preliminary data.</text>
</comment>
<keyword evidence="3" id="KW-0812">Transmembrane</keyword>
<dbReference type="InterPro" id="IPR008928">
    <property type="entry name" value="6-hairpin_glycosidase_sf"/>
</dbReference>
<name>A0A9P6TFG7_9BASI</name>
<comment type="similarity">
    <text evidence="2 13">Belongs to the glycosyl hydrolase 63 family.</text>
</comment>
<evidence type="ECO:0000256" key="4">
    <source>
        <dbReference type="ARBA" id="ARBA00022801"/>
    </source>
</evidence>
<evidence type="ECO:0000256" key="14">
    <source>
        <dbReference type="SAM" id="SignalP"/>
    </source>
</evidence>